<reference evidence="5 6" key="1">
    <citation type="submission" date="2024-09" db="EMBL/GenBank/DDBJ databases">
        <authorList>
            <person name="Sun Q."/>
            <person name="Mori K."/>
        </authorList>
    </citation>
    <scope>NUCLEOTIDE SEQUENCE [LARGE SCALE GENOMIC DNA]</scope>
    <source>
        <strain evidence="5 6">TBRC 7907</strain>
    </source>
</reference>
<evidence type="ECO:0000313" key="5">
    <source>
        <dbReference type="EMBL" id="MFB9908266.1"/>
    </source>
</evidence>
<feature type="coiled-coil region" evidence="2">
    <location>
        <begin position="128"/>
        <end position="155"/>
    </location>
</feature>
<evidence type="ECO:0000313" key="6">
    <source>
        <dbReference type="Proteomes" id="UP001589693"/>
    </source>
</evidence>
<evidence type="ECO:0000256" key="2">
    <source>
        <dbReference type="SAM" id="Coils"/>
    </source>
</evidence>
<keyword evidence="6" id="KW-1185">Reference proteome</keyword>
<comment type="similarity">
    <text evidence="1">Belongs to the mycobacterial PPE family.</text>
</comment>
<protein>
    <recommendedName>
        <fullName evidence="4">PPE domain-containing protein</fullName>
    </recommendedName>
</protein>
<feature type="region of interest" description="Disordered" evidence="3">
    <location>
        <begin position="290"/>
        <end position="337"/>
    </location>
</feature>
<gene>
    <name evidence="5" type="ORF">ACFFQA_30400</name>
</gene>
<organism evidence="5 6">
    <name type="scientific">Allokutzneria oryzae</name>
    <dbReference type="NCBI Taxonomy" id="1378989"/>
    <lineage>
        <taxon>Bacteria</taxon>
        <taxon>Bacillati</taxon>
        <taxon>Actinomycetota</taxon>
        <taxon>Actinomycetes</taxon>
        <taxon>Pseudonocardiales</taxon>
        <taxon>Pseudonocardiaceae</taxon>
        <taxon>Allokutzneria</taxon>
    </lineage>
</organism>
<dbReference type="RefSeq" id="WP_377859792.1">
    <property type="nucleotide sequence ID" value="NZ_JBHLZU010000026.1"/>
</dbReference>
<evidence type="ECO:0000256" key="1">
    <source>
        <dbReference type="ARBA" id="ARBA00010652"/>
    </source>
</evidence>
<proteinExistence type="inferred from homology"/>
<sequence length="360" mass="37744">MDVNRDWMSIPHKQLYEKLHGGNGPSGHEPVMLFSNEFAWVLARAYQDLGDALEKMGAVWEGDASDRASGKIGSLKTWAGYAGHGTNRRTESIANQMTAFVNARNSMPEPKEVPSLEELGNSNMFADLFMLKEDQEKAEAAADEAHREAARVMQAYADAVNHSVPDYEDPPRISVEEPGGPRPGPSPIGPSDPGISRPRGGDIGAGNEQIGQRTDGEGVHVAPIPDQRGQHDLDVPDNRLGVAEQTSYTPPSLGEAGQLGTMAGPGAAAVGGSGTVVGGGALVPRAGAGLGGTGQPVTPKPVTAPVTRGVTGRPGAGQSFMQPALGSGQREEDQEHERKYDITDDIVGELPMVAPPVIGE</sequence>
<dbReference type="Proteomes" id="UP001589693">
    <property type="component" value="Unassembled WGS sequence"/>
</dbReference>
<dbReference type="Gene3D" id="1.20.1260.20">
    <property type="entry name" value="PPE superfamily"/>
    <property type="match status" value="1"/>
</dbReference>
<accession>A0ABV6A8P1</accession>
<comment type="caution">
    <text evidence="5">The sequence shown here is derived from an EMBL/GenBank/DDBJ whole genome shotgun (WGS) entry which is preliminary data.</text>
</comment>
<keyword evidence="2" id="KW-0175">Coiled coil</keyword>
<dbReference type="InterPro" id="IPR038332">
    <property type="entry name" value="PPE_sf"/>
</dbReference>
<name>A0ABV6A8P1_9PSEU</name>
<dbReference type="Pfam" id="PF00823">
    <property type="entry name" value="PPE"/>
    <property type="match status" value="1"/>
</dbReference>
<feature type="region of interest" description="Disordered" evidence="3">
    <location>
        <begin position="162"/>
        <end position="266"/>
    </location>
</feature>
<dbReference type="SUPFAM" id="SSF140459">
    <property type="entry name" value="PE/PPE dimer-like"/>
    <property type="match status" value="1"/>
</dbReference>
<feature type="compositionally biased region" description="Basic and acidic residues" evidence="3">
    <location>
        <begin position="228"/>
        <end position="237"/>
    </location>
</feature>
<dbReference type="InterPro" id="IPR000030">
    <property type="entry name" value="PPE_dom"/>
</dbReference>
<evidence type="ECO:0000259" key="4">
    <source>
        <dbReference type="Pfam" id="PF00823"/>
    </source>
</evidence>
<dbReference type="EMBL" id="JBHLZU010000026">
    <property type="protein sequence ID" value="MFB9908266.1"/>
    <property type="molecule type" value="Genomic_DNA"/>
</dbReference>
<feature type="compositionally biased region" description="Low complexity" evidence="3">
    <location>
        <begin position="296"/>
        <end position="307"/>
    </location>
</feature>
<evidence type="ECO:0000256" key="3">
    <source>
        <dbReference type="SAM" id="MobiDB-lite"/>
    </source>
</evidence>
<feature type="domain" description="PPE" evidence="4">
    <location>
        <begin position="41"/>
        <end position="162"/>
    </location>
</feature>
<feature type="compositionally biased region" description="Pro residues" evidence="3">
    <location>
        <begin position="180"/>
        <end position="190"/>
    </location>
</feature>